<dbReference type="EMBL" id="WVIE01000044">
    <property type="protein sequence ID" value="NDJ19887.1"/>
    <property type="molecule type" value="Genomic_DNA"/>
</dbReference>
<organism evidence="1 2">
    <name type="scientific">Myxacorys almedinensis A</name>
    <dbReference type="NCBI Taxonomy" id="2690445"/>
    <lineage>
        <taxon>Bacteria</taxon>
        <taxon>Bacillati</taxon>
        <taxon>Cyanobacteriota</taxon>
        <taxon>Cyanophyceae</taxon>
        <taxon>Leptolyngbyales</taxon>
        <taxon>Leptolyngbyaceae</taxon>
        <taxon>Myxacorys</taxon>
        <taxon>Myxacorys almedinensis</taxon>
    </lineage>
</organism>
<comment type="caution">
    <text evidence="1">The sequence shown here is derived from an EMBL/GenBank/DDBJ whole genome shotgun (WGS) entry which is preliminary data.</text>
</comment>
<reference evidence="1" key="1">
    <citation type="submission" date="2019-12" db="EMBL/GenBank/DDBJ databases">
        <title>High-Quality draft genome sequences of three cyanobacteria isolated from the limestone walls of the Old Cathedral of Coimbra.</title>
        <authorList>
            <person name="Tiago I."/>
            <person name="Soares F."/>
            <person name="Portugal A."/>
        </authorList>
    </citation>
    <scope>NUCLEOTIDE SEQUENCE</scope>
    <source>
        <strain evidence="1">A</strain>
    </source>
</reference>
<evidence type="ECO:0000313" key="1">
    <source>
        <dbReference type="EMBL" id="NDJ19887.1"/>
    </source>
</evidence>
<accession>A0A8J7Z3S2</accession>
<proteinExistence type="predicted"/>
<name>A0A8J7Z3S2_9CYAN</name>
<dbReference type="Proteomes" id="UP000646053">
    <property type="component" value="Unassembled WGS sequence"/>
</dbReference>
<dbReference type="RefSeq" id="WP_162425411.1">
    <property type="nucleotide sequence ID" value="NZ_WVIE01000044.1"/>
</dbReference>
<dbReference type="AlphaFoldDB" id="A0A8J7Z3S2"/>
<evidence type="ECO:0000313" key="2">
    <source>
        <dbReference type="Proteomes" id="UP000646053"/>
    </source>
</evidence>
<keyword evidence="2" id="KW-1185">Reference proteome</keyword>
<sequence>MKSIVFTSLCLINSIATLDGTIVTRLLLALPSKTMWEDSSCPLSAAFPVSQQGKGLIENLPDMI</sequence>
<gene>
    <name evidence="1" type="ORF">GS601_21805</name>
</gene>
<protein>
    <submittedName>
        <fullName evidence="1">Uncharacterized protein</fullName>
    </submittedName>
</protein>